<keyword evidence="2" id="KW-0812">Transmembrane</keyword>
<evidence type="ECO:0000256" key="1">
    <source>
        <dbReference type="SAM" id="MobiDB-lite"/>
    </source>
</evidence>
<keyword evidence="4" id="KW-1185">Reference proteome</keyword>
<dbReference type="Proteomes" id="UP001589587">
    <property type="component" value="Unassembled WGS sequence"/>
</dbReference>
<keyword evidence="2" id="KW-0472">Membrane</keyword>
<name>A0ABV5XM62_9NOCA</name>
<feature type="transmembrane region" description="Helical" evidence="2">
    <location>
        <begin position="34"/>
        <end position="67"/>
    </location>
</feature>
<evidence type="ECO:0000313" key="4">
    <source>
        <dbReference type="Proteomes" id="UP001589587"/>
    </source>
</evidence>
<gene>
    <name evidence="3" type="ORF">ACFFQ6_28090</name>
</gene>
<reference evidence="3 4" key="1">
    <citation type="submission" date="2024-09" db="EMBL/GenBank/DDBJ databases">
        <authorList>
            <person name="Sun Q."/>
            <person name="Mori K."/>
        </authorList>
    </citation>
    <scope>NUCLEOTIDE SEQUENCE [LARGE SCALE GENOMIC DNA]</scope>
    <source>
        <strain evidence="3 4">JCM 11411</strain>
    </source>
</reference>
<sequence length="109" mass="11037">MTTTVPRSLHTDNPKCTSLNGNETKKQHLSRLPAASIALGTLSIATFWIVGLGFVLGIIAAICGALATSRPTVADDEAASLRALLGIIAGAAGITISTGAALLPMLAQL</sequence>
<feature type="transmembrane region" description="Helical" evidence="2">
    <location>
        <begin position="79"/>
        <end position="103"/>
    </location>
</feature>
<feature type="region of interest" description="Disordered" evidence="1">
    <location>
        <begin position="1"/>
        <end position="22"/>
    </location>
</feature>
<accession>A0ABV5XM62</accession>
<evidence type="ECO:0000313" key="3">
    <source>
        <dbReference type="EMBL" id="MFB9783568.1"/>
    </source>
</evidence>
<evidence type="ECO:0000256" key="2">
    <source>
        <dbReference type="SAM" id="Phobius"/>
    </source>
</evidence>
<dbReference type="EMBL" id="JBHMAS010000071">
    <property type="protein sequence ID" value="MFB9783568.1"/>
    <property type="molecule type" value="Genomic_DNA"/>
</dbReference>
<comment type="caution">
    <text evidence="3">The sequence shown here is derived from an EMBL/GenBank/DDBJ whole genome shotgun (WGS) entry which is preliminary data.</text>
</comment>
<proteinExistence type="predicted"/>
<keyword evidence="2" id="KW-1133">Transmembrane helix</keyword>
<dbReference type="RefSeq" id="WP_250888045.1">
    <property type="nucleotide sequence ID" value="NZ_JBHMAS010000071.1"/>
</dbReference>
<organism evidence="3 4">
    <name type="scientific">Rhodococcus baikonurensis</name>
    <dbReference type="NCBI Taxonomy" id="172041"/>
    <lineage>
        <taxon>Bacteria</taxon>
        <taxon>Bacillati</taxon>
        <taxon>Actinomycetota</taxon>
        <taxon>Actinomycetes</taxon>
        <taxon>Mycobacteriales</taxon>
        <taxon>Nocardiaceae</taxon>
        <taxon>Rhodococcus</taxon>
        <taxon>Rhodococcus erythropolis group</taxon>
    </lineage>
</organism>
<evidence type="ECO:0008006" key="5">
    <source>
        <dbReference type="Google" id="ProtNLM"/>
    </source>
</evidence>
<protein>
    <recommendedName>
        <fullName evidence="5">DUF4190 domain-containing protein</fullName>
    </recommendedName>
</protein>